<comment type="cofactor">
    <cofactor evidence="10">
        <name>Mg(2+)</name>
        <dbReference type="ChEBI" id="CHEBI:18420"/>
    </cofactor>
</comment>
<feature type="domain" description="DAC" evidence="12">
    <location>
        <begin position="41"/>
        <end position="179"/>
    </location>
</feature>
<dbReference type="Gene3D" id="1.10.150.20">
    <property type="entry name" value="5' to 3' exonuclease, C-terminal subdomain"/>
    <property type="match status" value="1"/>
</dbReference>
<evidence type="ECO:0000256" key="10">
    <source>
        <dbReference type="HAMAP-Rule" id="MF_01438"/>
    </source>
</evidence>
<dbReference type="Gene3D" id="3.40.1700.10">
    <property type="entry name" value="DNA integrity scanning protein, DisA, N-terminal domain"/>
    <property type="match status" value="1"/>
</dbReference>
<dbReference type="Pfam" id="PF10635">
    <property type="entry name" value="DisA-linker"/>
    <property type="match status" value="1"/>
</dbReference>
<dbReference type="EC" id="2.7.7.85" evidence="10"/>
<feature type="binding site" evidence="10">
    <location>
        <begin position="139"/>
        <end position="143"/>
    </location>
    <ligand>
        <name>ATP</name>
        <dbReference type="ChEBI" id="CHEBI:30616"/>
    </ligand>
</feature>
<keyword evidence="6 10" id="KW-0067">ATP-binding</keyword>
<dbReference type="PROSITE" id="PS51794">
    <property type="entry name" value="DAC"/>
    <property type="match status" value="1"/>
</dbReference>
<feature type="binding site" evidence="10">
    <location>
        <position position="126"/>
    </location>
    <ligand>
        <name>ATP</name>
        <dbReference type="ChEBI" id="CHEBI:30616"/>
    </ligand>
</feature>
<dbReference type="SUPFAM" id="SSF143597">
    <property type="entry name" value="YojJ-like"/>
    <property type="match status" value="1"/>
</dbReference>
<keyword evidence="8 10" id="KW-0238">DNA-binding</keyword>
<evidence type="ECO:0000256" key="7">
    <source>
        <dbReference type="ARBA" id="ARBA00022842"/>
    </source>
</evidence>
<dbReference type="PANTHER" id="PTHR34185:SF3">
    <property type="entry name" value="DNA INTEGRITY SCANNING PROTEIN DISA"/>
    <property type="match status" value="1"/>
</dbReference>
<dbReference type="InterPro" id="IPR023763">
    <property type="entry name" value="DNA_integrity_scanning_protein"/>
</dbReference>
<evidence type="ECO:0000256" key="9">
    <source>
        <dbReference type="ARBA" id="ARBA00023204"/>
    </source>
</evidence>
<comment type="similarity">
    <text evidence="10">Belongs to the DisA family.</text>
</comment>
<name>A0ABT6WVQ0_9ACTN</name>
<proteinExistence type="inferred from homology"/>
<comment type="catalytic activity">
    <reaction evidence="1 10">
        <text>2 ATP = 3',3'-c-di-AMP + 2 diphosphate</text>
        <dbReference type="Rhea" id="RHEA:35655"/>
        <dbReference type="ChEBI" id="CHEBI:30616"/>
        <dbReference type="ChEBI" id="CHEBI:33019"/>
        <dbReference type="ChEBI" id="CHEBI:71500"/>
        <dbReference type="EC" id="2.7.7.85"/>
    </reaction>
</comment>
<reference evidence="13 14" key="1">
    <citation type="submission" date="2023-05" db="EMBL/GenBank/DDBJ databases">
        <title>Actinoplanes sp. NEAU-A12 genome sequencing.</title>
        <authorList>
            <person name="Wang Z.-S."/>
        </authorList>
    </citation>
    <scope>NUCLEOTIDE SEQUENCE [LARGE SCALE GENOMIC DNA]</scope>
    <source>
        <strain evidence="13 14">NEAU-A12</strain>
    </source>
</reference>
<comment type="caution">
    <text evidence="13">The sequence shown here is derived from an EMBL/GenBank/DDBJ whole genome shotgun (WGS) entry which is preliminary data.</text>
</comment>
<evidence type="ECO:0000256" key="8">
    <source>
        <dbReference type="ARBA" id="ARBA00023125"/>
    </source>
</evidence>
<keyword evidence="9 10" id="KW-0234">DNA repair</keyword>
<feature type="region of interest" description="Disordered" evidence="11">
    <location>
        <begin position="1"/>
        <end position="39"/>
    </location>
</feature>
<keyword evidence="2 10" id="KW-0808">Transferase</keyword>
<dbReference type="Gene3D" id="1.20.1260.110">
    <property type="entry name" value="DNA integrity scanning linker region"/>
    <property type="match status" value="1"/>
</dbReference>
<accession>A0ABT6WVQ0</accession>
<comment type="function">
    <text evidence="10">Participates in a DNA-damage check-point. DisA forms globular foci that rapidly scan along the chromosomes searching for lesions.</text>
</comment>
<evidence type="ECO:0000256" key="11">
    <source>
        <dbReference type="SAM" id="MobiDB-lite"/>
    </source>
</evidence>
<evidence type="ECO:0000256" key="6">
    <source>
        <dbReference type="ARBA" id="ARBA00022840"/>
    </source>
</evidence>
<dbReference type="InterPro" id="IPR038331">
    <property type="entry name" value="DisA_sf"/>
</dbReference>
<sequence length="393" mass="42016">MPLDRDGSKPSASSTPRPGVNGAGHRAMTPTANAGLTGGASDPLRANLALMAPGTALRDGLERILRGRTGALIVLGYDTVVETICTGGFPLDVEFSATRLRELCKMDGAVVLSSDGTRIVRAAVHLMPDPSIPSEESGTRHRTAERVAKQSGYPVISVSQSMHIIGLYVNGQRHVLDDSAAILSRANQALATLERYKLRLDEVSGTLSALEIEDLVTVRDAVAVVQRLEMVRRIADEISGYVVELGTDGRLLALQLDELMAGVDSDRTLVIRDYLPSGRKARTLDEALVELDLLTATEMIDLVAVAKAIGYPSASDSLDSAVSPRGFRLLAKVPRLPAQIVDRLVDHFGSLQRLLGATVEDLQAVEGVGDARARGVREGLSRLAEASILERYV</sequence>
<feature type="binding site" evidence="10">
    <location>
        <position position="108"/>
    </location>
    <ligand>
        <name>ATP</name>
        <dbReference type="ChEBI" id="CHEBI:30616"/>
    </ligand>
</feature>
<organism evidence="13 14">
    <name type="scientific">Actinoplanes sandaracinus</name>
    <dbReference type="NCBI Taxonomy" id="3045177"/>
    <lineage>
        <taxon>Bacteria</taxon>
        <taxon>Bacillati</taxon>
        <taxon>Actinomycetota</taxon>
        <taxon>Actinomycetes</taxon>
        <taxon>Micromonosporales</taxon>
        <taxon>Micromonosporaceae</taxon>
        <taxon>Actinoplanes</taxon>
    </lineage>
</organism>
<evidence type="ECO:0000256" key="5">
    <source>
        <dbReference type="ARBA" id="ARBA00022763"/>
    </source>
</evidence>
<dbReference type="HAMAP" id="MF_01438">
    <property type="entry name" value="DisA"/>
    <property type="match status" value="1"/>
</dbReference>
<keyword evidence="3 10" id="KW-0548">Nucleotidyltransferase</keyword>
<evidence type="ECO:0000256" key="1">
    <source>
        <dbReference type="ARBA" id="ARBA00000877"/>
    </source>
</evidence>
<dbReference type="EMBL" id="JASCTH010000028">
    <property type="protein sequence ID" value="MDI6103816.1"/>
    <property type="molecule type" value="Genomic_DNA"/>
</dbReference>
<dbReference type="InterPro" id="IPR010994">
    <property type="entry name" value="RuvA_2-like"/>
</dbReference>
<evidence type="ECO:0000313" key="13">
    <source>
        <dbReference type="EMBL" id="MDI6103816.1"/>
    </source>
</evidence>
<evidence type="ECO:0000256" key="2">
    <source>
        <dbReference type="ARBA" id="ARBA00022679"/>
    </source>
</evidence>
<dbReference type="InterPro" id="IPR050338">
    <property type="entry name" value="DisA"/>
</dbReference>
<evidence type="ECO:0000259" key="12">
    <source>
        <dbReference type="PROSITE" id="PS51794"/>
    </source>
</evidence>
<evidence type="ECO:0000313" key="14">
    <source>
        <dbReference type="Proteomes" id="UP001241758"/>
    </source>
</evidence>
<dbReference type="Proteomes" id="UP001241758">
    <property type="component" value="Unassembled WGS sequence"/>
</dbReference>
<dbReference type="NCBIfam" id="NF010009">
    <property type="entry name" value="PRK13482.1"/>
    <property type="match status" value="1"/>
</dbReference>
<dbReference type="InterPro" id="IPR018906">
    <property type="entry name" value="DNA_integrity_scan_DisA_link"/>
</dbReference>
<dbReference type="SUPFAM" id="SSF47781">
    <property type="entry name" value="RuvA domain 2-like"/>
    <property type="match status" value="1"/>
</dbReference>
<evidence type="ECO:0000256" key="4">
    <source>
        <dbReference type="ARBA" id="ARBA00022741"/>
    </source>
</evidence>
<dbReference type="RefSeq" id="WP_282765061.1">
    <property type="nucleotide sequence ID" value="NZ_JASCTH010000028.1"/>
</dbReference>
<keyword evidence="14" id="KW-1185">Reference proteome</keyword>
<protein>
    <recommendedName>
        <fullName evidence="10">DNA integrity scanning protein DisA</fullName>
    </recommendedName>
    <alternativeName>
        <fullName evidence="10">Cyclic di-AMP synthase</fullName>
        <shortName evidence="10">c-di-AMP synthase</shortName>
    </alternativeName>
    <alternativeName>
        <fullName evidence="10">Diadenylate cyclase</fullName>
        <ecNumber evidence="10">2.7.7.85</ecNumber>
    </alternativeName>
</protein>
<comment type="subunit">
    <text evidence="10">Homooctamer.</text>
</comment>
<dbReference type="GO" id="GO:0106408">
    <property type="term" value="F:diadenylate cyclase activity"/>
    <property type="evidence" value="ECO:0007669"/>
    <property type="project" value="UniProtKB-EC"/>
</dbReference>
<dbReference type="InterPro" id="IPR036888">
    <property type="entry name" value="DNA_integrity_DisA_N_sf"/>
</dbReference>
<gene>
    <name evidence="10 13" type="primary">disA</name>
    <name evidence="13" type="ORF">QLQ12_34900</name>
</gene>
<dbReference type="PANTHER" id="PTHR34185">
    <property type="entry name" value="DIADENYLATE CYCLASE"/>
    <property type="match status" value="1"/>
</dbReference>
<keyword evidence="5 10" id="KW-0227">DNA damage</keyword>
<dbReference type="Pfam" id="PF02457">
    <property type="entry name" value="DAC"/>
    <property type="match status" value="1"/>
</dbReference>
<keyword evidence="4 10" id="KW-0547">Nucleotide-binding</keyword>
<evidence type="ECO:0000256" key="3">
    <source>
        <dbReference type="ARBA" id="ARBA00022695"/>
    </source>
</evidence>
<dbReference type="InterPro" id="IPR003390">
    <property type="entry name" value="DNA_integrity_scan_DisA_N"/>
</dbReference>
<keyword evidence="7 10" id="KW-0460">Magnesium</keyword>
<comment type="function">
    <text evidence="10">Has also diadenylate cyclase activity, catalyzing the condensation of 2 ATP molecules into cyclic di-AMP (c-di-AMP). c-di-AMP likely acts as a signaling molecule that may couple DNA integrity with a cellular process.</text>
</comment>